<dbReference type="RefSeq" id="WP_182499348.1">
    <property type="nucleotide sequence ID" value="NZ_BMKM01000004.1"/>
</dbReference>
<feature type="domain" description="SHOCT" evidence="3">
    <location>
        <begin position="240"/>
        <end position="266"/>
    </location>
</feature>
<dbReference type="Pfam" id="PF09851">
    <property type="entry name" value="SHOCT"/>
    <property type="match status" value="1"/>
</dbReference>
<protein>
    <recommendedName>
        <fullName evidence="7">Short C-terminal domain-containing protein</fullName>
    </recommendedName>
</protein>
<evidence type="ECO:0000256" key="1">
    <source>
        <dbReference type="SAM" id="Coils"/>
    </source>
</evidence>
<evidence type="ECO:0000259" key="4">
    <source>
        <dbReference type="Pfam" id="PF14470"/>
    </source>
</evidence>
<evidence type="ECO:0000259" key="3">
    <source>
        <dbReference type="Pfam" id="PF09851"/>
    </source>
</evidence>
<keyword evidence="1" id="KW-0175">Coiled coil</keyword>
<evidence type="ECO:0000313" key="5">
    <source>
        <dbReference type="EMBL" id="GGE22946.1"/>
    </source>
</evidence>
<proteinExistence type="predicted"/>
<sequence length="269" mass="30734">MENYQIDKFVQDGQDAKVVEKIHGKILDMLTPGESINYIALQKKPAVNLLPDSITVSNKRIFLCEFTKLGLATNFEIFPWKDIKDIAFKEEIFGSKVTVIPFTGENLTIDYIPKTQARKLYQLIKDALANLQNQKAENKESKVVIENKPVFNAPVTKPEEKVEPIQPVIPIEPERPTELPKFEERPSLNSMFAQQNQQQHSKPENQGFQQPNSYTPPTPAVPEPIVSENKVEEDDEITLKLKKLKTLYDKQLITQAEYETKKAEVLSQL</sequence>
<reference evidence="5" key="2">
    <citation type="submission" date="2020-09" db="EMBL/GenBank/DDBJ databases">
        <authorList>
            <person name="Sun Q."/>
            <person name="Zhou Y."/>
        </authorList>
    </citation>
    <scope>NUCLEOTIDE SEQUENCE</scope>
    <source>
        <strain evidence="5">CGMCC 1.15966</strain>
    </source>
</reference>
<comment type="caution">
    <text evidence="5">The sequence shown here is derived from an EMBL/GenBank/DDBJ whole genome shotgun (WGS) entry which is preliminary data.</text>
</comment>
<dbReference type="Pfam" id="PF14470">
    <property type="entry name" value="bPH_3"/>
    <property type="match status" value="1"/>
</dbReference>
<feature type="region of interest" description="Disordered" evidence="2">
    <location>
        <begin position="192"/>
        <end position="234"/>
    </location>
</feature>
<evidence type="ECO:0000313" key="6">
    <source>
        <dbReference type="Proteomes" id="UP000614460"/>
    </source>
</evidence>
<dbReference type="InterPro" id="IPR018649">
    <property type="entry name" value="SHOCT"/>
</dbReference>
<evidence type="ECO:0008006" key="7">
    <source>
        <dbReference type="Google" id="ProtNLM"/>
    </source>
</evidence>
<dbReference type="AlphaFoldDB" id="A0A8H9KXX6"/>
<name>A0A8H9KXX6_9SPHI</name>
<dbReference type="EMBL" id="BMKM01000004">
    <property type="protein sequence ID" value="GGE22946.1"/>
    <property type="molecule type" value="Genomic_DNA"/>
</dbReference>
<evidence type="ECO:0000256" key="2">
    <source>
        <dbReference type="SAM" id="MobiDB-lite"/>
    </source>
</evidence>
<gene>
    <name evidence="5" type="ORF">GCM10011516_20750</name>
</gene>
<keyword evidence="6" id="KW-1185">Reference proteome</keyword>
<feature type="compositionally biased region" description="Polar residues" evidence="2">
    <location>
        <begin position="192"/>
        <end position="213"/>
    </location>
</feature>
<feature type="region of interest" description="Disordered" evidence="2">
    <location>
        <begin position="156"/>
        <end position="177"/>
    </location>
</feature>
<reference evidence="5" key="1">
    <citation type="journal article" date="2014" name="Int. J. Syst. Evol. Microbiol.">
        <title>Complete genome sequence of Corynebacterium casei LMG S-19264T (=DSM 44701T), isolated from a smear-ripened cheese.</title>
        <authorList>
            <consortium name="US DOE Joint Genome Institute (JGI-PGF)"/>
            <person name="Walter F."/>
            <person name="Albersmeier A."/>
            <person name="Kalinowski J."/>
            <person name="Ruckert C."/>
        </authorList>
    </citation>
    <scope>NUCLEOTIDE SEQUENCE</scope>
    <source>
        <strain evidence="5">CGMCC 1.15966</strain>
    </source>
</reference>
<accession>A0A8H9KXX6</accession>
<dbReference type="Proteomes" id="UP000614460">
    <property type="component" value="Unassembled WGS sequence"/>
</dbReference>
<organism evidence="5 6">
    <name type="scientific">Sphingobacterium cellulitidis</name>
    <dbReference type="NCBI Taxonomy" id="1768011"/>
    <lineage>
        <taxon>Bacteria</taxon>
        <taxon>Pseudomonadati</taxon>
        <taxon>Bacteroidota</taxon>
        <taxon>Sphingobacteriia</taxon>
        <taxon>Sphingobacteriales</taxon>
        <taxon>Sphingobacteriaceae</taxon>
        <taxon>Sphingobacterium</taxon>
    </lineage>
</organism>
<feature type="domain" description="YokE-like PH" evidence="4">
    <location>
        <begin position="30"/>
        <end position="125"/>
    </location>
</feature>
<feature type="coiled-coil region" evidence="1">
    <location>
        <begin position="114"/>
        <end position="148"/>
    </location>
</feature>
<dbReference type="InterPro" id="IPR039519">
    <property type="entry name" value="YokE-like_PH"/>
</dbReference>